<accession>A0A6N7PUR2</accession>
<reference evidence="1 2" key="1">
    <citation type="submission" date="2019-10" db="EMBL/GenBank/DDBJ databases">
        <title>A soil myxobacterium in the family Polyangiaceae.</title>
        <authorList>
            <person name="Li Y."/>
            <person name="Wang J."/>
        </authorList>
    </citation>
    <scope>NUCLEOTIDE SEQUENCE [LARGE SCALE GENOMIC DNA]</scope>
    <source>
        <strain evidence="1 2">DSM 14734</strain>
    </source>
</reference>
<name>A0A6N7PUR2_9BACT</name>
<gene>
    <name evidence="1" type="ORF">GF068_19875</name>
</gene>
<evidence type="ECO:0008006" key="3">
    <source>
        <dbReference type="Google" id="ProtNLM"/>
    </source>
</evidence>
<keyword evidence="2" id="KW-1185">Reference proteome</keyword>
<proteinExistence type="predicted"/>
<protein>
    <recommendedName>
        <fullName evidence="3">STAS/SEC14 domain-containing protein</fullName>
    </recommendedName>
</protein>
<dbReference type="RefSeq" id="WP_153820980.1">
    <property type="nucleotide sequence ID" value="NZ_WJIE01000005.1"/>
</dbReference>
<dbReference type="AlphaFoldDB" id="A0A6N7PUR2"/>
<dbReference type="EMBL" id="WJIE01000005">
    <property type="protein sequence ID" value="MRG94160.1"/>
    <property type="molecule type" value="Genomic_DNA"/>
</dbReference>
<sequence>MIRTRTPRRIEQAAGDRLNSKESAKPVQIARAGECLLEVEEPDLVIYRLGGVVDGAQLRALRAAEGQWNAGKPYLLVLIDISRQKGSTMDARKASTEPAQGTPFRALAVCGGSRYARVLTDLVMRAIRAITRTELRLGYFDDETSGRAWLDGQRAELEAKAR</sequence>
<organism evidence="1 2">
    <name type="scientific">Polyangium spumosum</name>
    <dbReference type="NCBI Taxonomy" id="889282"/>
    <lineage>
        <taxon>Bacteria</taxon>
        <taxon>Pseudomonadati</taxon>
        <taxon>Myxococcota</taxon>
        <taxon>Polyangia</taxon>
        <taxon>Polyangiales</taxon>
        <taxon>Polyangiaceae</taxon>
        <taxon>Polyangium</taxon>
    </lineage>
</organism>
<dbReference type="OrthoDB" id="5516034at2"/>
<comment type="caution">
    <text evidence="1">The sequence shown here is derived from an EMBL/GenBank/DDBJ whole genome shotgun (WGS) entry which is preliminary data.</text>
</comment>
<dbReference type="Proteomes" id="UP000440224">
    <property type="component" value="Unassembled WGS sequence"/>
</dbReference>
<evidence type="ECO:0000313" key="2">
    <source>
        <dbReference type="Proteomes" id="UP000440224"/>
    </source>
</evidence>
<evidence type="ECO:0000313" key="1">
    <source>
        <dbReference type="EMBL" id="MRG94160.1"/>
    </source>
</evidence>